<dbReference type="AlphaFoldDB" id="A0A1X0PAG0"/>
<comment type="caution">
    <text evidence="3">The sequence shown here is derived from an EMBL/GenBank/DDBJ whole genome shotgun (WGS) entry which is preliminary data.</text>
</comment>
<keyword evidence="2" id="KW-0472">Membrane</keyword>
<keyword evidence="2" id="KW-0812">Transmembrane</keyword>
<dbReference type="PANTHER" id="PTHR48079">
    <property type="entry name" value="PROTEIN YEEZ"/>
    <property type="match status" value="1"/>
</dbReference>
<sequence>MPLTHSADAECGDIVFERPRRLGPGVEVFNANDVPITPIGPCVQPEEYPSKLSINENTFSCFNNTESTPPSLGSFASQMGGLSESQTRSLENSSSFSMRKSLTNNHRVLQHQLRRILLVGKPGLICTHVASKLLKNGHHVRLLERDYRSKIALRSLAKLVETRPSRLSLFYEDDISLAVADCDGVVYLDGPDTSDASDTEEIQKRFLESMQDLFISIRNNGKSVRWVVLITPASSMFPVETTLLEKKRREQQAQRVALREAMRLSEKSGVPLTVILHSMVVGPSLIGECDGNVQAFVNFSRQKRCFTTPLYYNIVDVRDVAEACVAVLLSPAAAHQLYILSAGEMSLGQMATTLHECIPTLSSPTLELPAPVAKLLMKLGVLNLIGCHFCECIASERFGYRYTLSSRKAQRQLGIQLRSPPVALITAVAQTLNLPAEEPQEHLVTVPPLHVKIDGARWQRWQKGFLLAGMCTVFCAIGYVGGIYFFSRQIEVKCK</sequence>
<proteinExistence type="predicted"/>
<dbReference type="STRING" id="67003.A0A1X0PAG0"/>
<evidence type="ECO:0000256" key="1">
    <source>
        <dbReference type="SAM" id="MobiDB-lite"/>
    </source>
</evidence>
<dbReference type="RefSeq" id="XP_028887877.1">
    <property type="nucleotide sequence ID" value="XM_029021369.1"/>
</dbReference>
<reference evidence="3 4" key="1">
    <citation type="submission" date="2017-03" db="EMBL/GenBank/DDBJ databases">
        <title>An alternative strategy for trypanosome survival in the mammalian bloodstream revealed through genome and transcriptome analysis of the ubiquitous bovine parasite Trypanosoma (Megatrypanum) theileri.</title>
        <authorList>
            <person name="Kelly S."/>
            <person name="Ivens A."/>
            <person name="Mott A."/>
            <person name="O'Neill E."/>
            <person name="Emms D."/>
            <person name="Macleod O."/>
            <person name="Voorheis P."/>
            <person name="Matthews J."/>
            <person name="Matthews K."/>
            <person name="Carrington M."/>
        </authorList>
    </citation>
    <scope>NUCLEOTIDE SEQUENCE [LARGE SCALE GENOMIC DNA]</scope>
    <source>
        <strain evidence="3">Edinburgh</strain>
    </source>
</reference>
<dbReference type="InterPro" id="IPR051783">
    <property type="entry name" value="NAD(P)-dependent_oxidoreduct"/>
</dbReference>
<evidence type="ECO:0000313" key="3">
    <source>
        <dbReference type="EMBL" id="ORC93811.1"/>
    </source>
</evidence>
<dbReference type="EMBL" id="NBCO01000001">
    <property type="protein sequence ID" value="ORC93811.1"/>
    <property type="molecule type" value="Genomic_DNA"/>
</dbReference>
<dbReference type="VEuPathDB" id="TriTrypDB:TM35_000016880"/>
<dbReference type="OrthoDB" id="2735536at2759"/>
<dbReference type="SUPFAM" id="SSF51735">
    <property type="entry name" value="NAD(P)-binding Rossmann-fold domains"/>
    <property type="match status" value="1"/>
</dbReference>
<dbReference type="GO" id="GO:0005737">
    <property type="term" value="C:cytoplasm"/>
    <property type="evidence" value="ECO:0007669"/>
    <property type="project" value="TreeGrafter"/>
</dbReference>
<name>A0A1X0PAG0_9TRYP</name>
<keyword evidence="2" id="KW-1133">Transmembrane helix</keyword>
<keyword evidence="4" id="KW-1185">Reference proteome</keyword>
<feature type="transmembrane region" description="Helical" evidence="2">
    <location>
        <begin position="465"/>
        <end position="486"/>
    </location>
</feature>
<organism evidence="3 4">
    <name type="scientific">Trypanosoma theileri</name>
    <dbReference type="NCBI Taxonomy" id="67003"/>
    <lineage>
        <taxon>Eukaryota</taxon>
        <taxon>Discoba</taxon>
        <taxon>Euglenozoa</taxon>
        <taxon>Kinetoplastea</taxon>
        <taxon>Metakinetoplastina</taxon>
        <taxon>Trypanosomatida</taxon>
        <taxon>Trypanosomatidae</taxon>
        <taxon>Trypanosoma</taxon>
    </lineage>
</organism>
<dbReference type="Gene3D" id="3.40.50.720">
    <property type="entry name" value="NAD(P)-binding Rossmann-like Domain"/>
    <property type="match status" value="1"/>
</dbReference>
<dbReference type="InterPro" id="IPR036291">
    <property type="entry name" value="NAD(P)-bd_dom_sf"/>
</dbReference>
<feature type="region of interest" description="Disordered" evidence="1">
    <location>
        <begin position="72"/>
        <end position="96"/>
    </location>
</feature>
<dbReference type="PANTHER" id="PTHR48079:SF6">
    <property type="entry name" value="NAD(P)-BINDING DOMAIN-CONTAINING PROTEIN-RELATED"/>
    <property type="match status" value="1"/>
</dbReference>
<evidence type="ECO:0008006" key="5">
    <source>
        <dbReference type="Google" id="ProtNLM"/>
    </source>
</evidence>
<accession>A0A1X0PAG0</accession>
<dbReference type="GO" id="GO:0004029">
    <property type="term" value="F:aldehyde dehydrogenase (NAD+) activity"/>
    <property type="evidence" value="ECO:0007669"/>
    <property type="project" value="TreeGrafter"/>
</dbReference>
<dbReference type="Proteomes" id="UP000192257">
    <property type="component" value="Unassembled WGS sequence"/>
</dbReference>
<dbReference type="GeneID" id="39981149"/>
<feature type="compositionally biased region" description="Polar residues" evidence="1">
    <location>
        <begin position="83"/>
        <end position="96"/>
    </location>
</feature>
<evidence type="ECO:0000256" key="2">
    <source>
        <dbReference type="SAM" id="Phobius"/>
    </source>
</evidence>
<evidence type="ECO:0000313" key="4">
    <source>
        <dbReference type="Proteomes" id="UP000192257"/>
    </source>
</evidence>
<protein>
    <recommendedName>
        <fullName evidence="5">NAD(P)-binding domain-containing protein</fullName>
    </recommendedName>
</protein>
<gene>
    <name evidence="3" type="ORF">TM35_000016880</name>
</gene>